<dbReference type="GO" id="GO:0015658">
    <property type="term" value="F:branched-chain amino acid transmembrane transporter activity"/>
    <property type="evidence" value="ECO:0007669"/>
    <property type="project" value="InterPro"/>
</dbReference>
<keyword evidence="8" id="KW-1185">Reference proteome</keyword>
<evidence type="ECO:0000256" key="3">
    <source>
        <dbReference type="ARBA" id="ARBA00022692"/>
    </source>
</evidence>
<feature type="transmembrane region" description="Helical" evidence="6">
    <location>
        <begin position="219"/>
        <end position="241"/>
    </location>
</feature>
<dbReference type="Proteomes" id="UP000322876">
    <property type="component" value="Unassembled WGS sequence"/>
</dbReference>
<feature type="transmembrane region" description="Helical" evidence="6">
    <location>
        <begin position="179"/>
        <end position="199"/>
    </location>
</feature>
<evidence type="ECO:0000313" key="7">
    <source>
        <dbReference type="EMBL" id="KAA0259221.1"/>
    </source>
</evidence>
<evidence type="ECO:0000256" key="2">
    <source>
        <dbReference type="ARBA" id="ARBA00022475"/>
    </source>
</evidence>
<feature type="transmembrane region" description="Helical" evidence="6">
    <location>
        <begin position="128"/>
        <end position="148"/>
    </location>
</feature>
<name>A0A5A8F564_9BACT</name>
<feature type="transmembrane region" description="Helical" evidence="6">
    <location>
        <begin position="253"/>
        <end position="272"/>
    </location>
</feature>
<dbReference type="CDD" id="cd06581">
    <property type="entry name" value="TM_PBP1_LivM_like"/>
    <property type="match status" value="1"/>
</dbReference>
<evidence type="ECO:0000256" key="5">
    <source>
        <dbReference type="ARBA" id="ARBA00023136"/>
    </source>
</evidence>
<reference evidence="7 8" key="1">
    <citation type="submission" date="2019-06" db="EMBL/GenBank/DDBJ databases">
        <title>Genomic insights into carbon and energy metabolism of Deferribacter autotrophicus revealed new metabolic traits in the phylum Deferribacteres.</title>
        <authorList>
            <person name="Slobodkin A.I."/>
            <person name="Slobodkina G.B."/>
            <person name="Allioux M."/>
            <person name="Alain K."/>
            <person name="Jebbar M."/>
            <person name="Shadrin V."/>
            <person name="Kublanov I.V."/>
            <person name="Toshchakov S.V."/>
            <person name="Bonch-Osmolovskaya E.A."/>
        </authorList>
    </citation>
    <scope>NUCLEOTIDE SEQUENCE [LARGE SCALE GENOMIC DNA]</scope>
    <source>
        <strain evidence="7 8">SL50</strain>
    </source>
</reference>
<dbReference type="InterPro" id="IPR043428">
    <property type="entry name" value="LivM-like"/>
</dbReference>
<accession>A0A5A8F564</accession>
<feature type="transmembrane region" description="Helical" evidence="6">
    <location>
        <begin position="95"/>
        <end position="116"/>
    </location>
</feature>
<dbReference type="PANTHER" id="PTHR30482">
    <property type="entry name" value="HIGH-AFFINITY BRANCHED-CHAIN AMINO ACID TRANSPORT SYSTEM PERMEASE"/>
    <property type="match status" value="1"/>
</dbReference>
<evidence type="ECO:0000256" key="1">
    <source>
        <dbReference type="ARBA" id="ARBA00004651"/>
    </source>
</evidence>
<keyword evidence="2" id="KW-1003">Cell membrane</keyword>
<feature type="transmembrane region" description="Helical" evidence="6">
    <location>
        <begin position="64"/>
        <end position="88"/>
    </location>
</feature>
<keyword evidence="3 6" id="KW-0812">Transmembrane</keyword>
<comment type="subcellular location">
    <subcellularLocation>
        <location evidence="1">Cell membrane</location>
        <topology evidence="1">Multi-pass membrane protein</topology>
    </subcellularLocation>
</comment>
<dbReference type="EMBL" id="VFJB01000002">
    <property type="protein sequence ID" value="KAA0259221.1"/>
    <property type="molecule type" value="Genomic_DNA"/>
</dbReference>
<gene>
    <name evidence="7" type="ORF">FHQ18_01855</name>
</gene>
<keyword evidence="4 6" id="KW-1133">Transmembrane helix</keyword>
<evidence type="ECO:0000313" key="8">
    <source>
        <dbReference type="Proteomes" id="UP000322876"/>
    </source>
</evidence>
<dbReference type="AlphaFoldDB" id="A0A5A8F564"/>
<dbReference type="PANTHER" id="PTHR30482:SF20">
    <property type="entry name" value="HIGH-AFFINITY BRANCHED-CHAIN AMINO ACID TRANSPORT SYSTEM PERMEASE PROTEIN LIVM"/>
    <property type="match status" value="1"/>
</dbReference>
<proteinExistence type="predicted"/>
<feature type="transmembrane region" description="Helical" evidence="6">
    <location>
        <begin position="39"/>
        <end position="58"/>
    </location>
</feature>
<dbReference type="InterPro" id="IPR001851">
    <property type="entry name" value="ABC_transp_permease"/>
</dbReference>
<comment type="caution">
    <text evidence="7">The sequence shown here is derived from an EMBL/GenBank/DDBJ whole genome shotgun (WGS) entry which is preliminary data.</text>
</comment>
<organism evidence="7 8">
    <name type="scientific">Deferribacter autotrophicus</name>
    <dbReference type="NCBI Taxonomy" id="500465"/>
    <lineage>
        <taxon>Bacteria</taxon>
        <taxon>Pseudomonadati</taxon>
        <taxon>Deferribacterota</taxon>
        <taxon>Deferribacteres</taxon>
        <taxon>Deferribacterales</taxon>
        <taxon>Deferribacteraceae</taxon>
        <taxon>Deferribacter</taxon>
    </lineage>
</organism>
<dbReference type="GO" id="GO:0005886">
    <property type="term" value="C:plasma membrane"/>
    <property type="evidence" value="ECO:0007669"/>
    <property type="project" value="UniProtKB-SubCell"/>
</dbReference>
<dbReference type="OrthoDB" id="9789927at2"/>
<feature type="transmembrane region" description="Helical" evidence="6">
    <location>
        <begin position="12"/>
        <end position="32"/>
    </location>
</feature>
<sequence>MDLLSFLQNDYFLQIATMTCINIVIVLGLNLITGVTGQLSLGHAAFMSLGAYSSALLALKLNMPFWVCVSFGTLFAGVMGALLGIPILRLRGDYLAIATLGFGEIVRVVILNTPFAGRALGLYAIPQYTTFIIALVAVIVGIIFMYRFENSMHGLALRSIREDEIAAEMMGVNIARYKILAFAIGSAFAGLGGSLYAHFLTYINPNDFGFMKSIEQLCMLVLGGMGSITGAAAGAIVLSTVPELLRFASEYRMVTYGVVLIVMMVFRPQGLFGKIRVNV</sequence>
<evidence type="ECO:0000256" key="4">
    <source>
        <dbReference type="ARBA" id="ARBA00022989"/>
    </source>
</evidence>
<dbReference type="RefSeq" id="WP_149265476.1">
    <property type="nucleotide sequence ID" value="NZ_VFJB01000002.1"/>
</dbReference>
<dbReference type="Pfam" id="PF02653">
    <property type="entry name" value="BPD_transp_2"/>
    <property type="match status" value="1"/>
</dbReference>
<keyword evidence="5 6" id="KW-0472">Membrane</keyword>
<protein>
    <submittedName>
        <fullName evidence="7">Branched-chain amino acid ABC transporter permease</fullName>
    </submittedName>
</protein>
<evidence type="ECO:0000256" key="6">
    <source>
        <dbReference type="SAM" id="Phobius"/>
    </source>
</evidence>